<evidence type="ECO:0000313" key="2">
    <source>
        <dbReference type="EMBL" id="CEK73333.1"/>
    </source>
</evidence>
<evidence type="ECO:0000313" key="1">
    <source>
        <dbReference type="EMBL" id="CEK73332.1"/>
    </source>
</evidence>
<sequence length="68" mass="8127">MWMLSALHYSVPVLDMQFRIVEIRYTTSQNGPWYHHQNFHYLDSRGKMIIQGQLDEKPLKLKLKPPNS</sequence>
<dbReference type="EMBL" id="HACG01026468">
    <property type="protein sequence ID" value="CEK73333.1"/>
    <property type="molecule type" value="Transcribed_RNA"/>
</dbReference>
<accession>A0A0B6ZYA5</accession>
<protein>
    <submittedName>
        <fullName evidence="1">Uncharacterized protein</fullName>
    </submittedName>
</protein>
<name>A0A0B6ZYA5_9EUPU</name>
<organism evidence="1">
    <name type="scientific">Arion vulgaris</name>
    <dbReference type="NCBI Taxonomy" id="1028688"/>
    <lineage>
        <taxon>Eukaryota</taxon>
        <taxon>Metazoa</taxon>
        <taxon>Spiralia</taxon>
        <taxon>Lophotrochozoa</taxon>
        <taxon>Mollusca</taxon>
        <taxon>Gastropoda</taxon>
        <taxon>Heterobranchia</taxon>
        <taxon>Euthyneura</taxon>
        <taxon>Panpulmonata</taxon>
        <taxon>Eupulmonata</taxon>
        <taxon>Stylommatophora</taxon>
        <taxon>Helicina</taxon>
        <taxon>Arionoidea</taxon>
        <taxon>Arionidae</taxon>
        <taxon>Arion</taxon>
    </lineage>
</organism>
<reference evidence="1" key="1">
    <citation type="submission" date="2014-12" db="EMBL/GenBank/DDBJ databases">
        <title>Insight into the proteome of Arion vulgaris.</title>
        <authorList>
            <person name="Aradska J."/>
            <person name="Bulat T."/>
            <person name="Smidak R."/>
            <person name="Sarate P."/>
            <person name="Gangsoo J."/>
            <person name="Sialana F."/>
            <person name="Bilban M."/>
            <person name="Lubec G."/>
        </authorList>
    </citation>
    <scope>NUCLEOTIDE SEQUENCE</scope>
    <source>
        <tissue evidence="1">Skin</tissue>
    </source>
</reference>
<gene>
    <name evidence="1" type="primary">ORF86280</name>
    <name evidence="2" type="synonym">ORF86287</name>
</gene>
<dbReference type="EMBL" id="HACG01026467">
    <property type="protein sequence ID" value="CEK73332.1"/>
    <property type="molecule type" value="Transcribed_RNA"/>
</dbReference>
<proteinExistence type="predicted"/>
<dbReference type="AlphaFoldDB" id="A0A0B6ZYA5"/>